<evidence type="ECO:0000256" key="1">
    <source>
        <dbReference type="SAM" id="MobiDB-lite"/>
    </source>
</evidence>
<proteinExistence type="predicted"/>
<feature type="region of interest" description="Disordered" evidence="1">
    <location>
        <begin position="16"/>
        <end position="50"/>
    </location>
</feature>
<sequence length="50" mass="5607">MSDWYGMAGFPFKAGVQGGQVPANTFGRILPQRGERSAAKRRRKRGRRIS</sequence>
<dbReference type="Proteomes" id="UP000198460">
    <property type="component" value="Unassembled WGS sequence"/>
</dbReference>
<evidence type="ECO:0000313" key="2">
    <source>
        <dbReference type="EMBL" id="SMF98212.1"/>
    </source>
</evidence>
<dbReference type="EMBL" id="FXAN01000013">
    <property type="protein sequence ID" value="SMF98212.1"/>
    <property type="molecule type" value="Genomic_DNA"/>
</dbReference>
<gene>
    <name evidence="2" type="ORF">BSIN_1503</name>
</gene>
<protein>
    <submittedName>
        <fullName evidence="2">Uncharacterized protein</fullName>
    </submittedName>
</protein>
<accession>A0A238GZ54</accession>
<name>A0A238GZ54_9BURK</name>
<feature type="compositionally biased region" description="Basic residues" evidence="1">
    <location>
        <begin position="39"/>
        <end position="50"/>
    </location>
</feature>
<evidence type="ECO:0000313" key="3">
    <source>
        <dbReference type="Proteomes" id="UP000198460"/>
    </source>
</evidence>
<dbReference type="AlphaFoldDB" id="A0A238GZ54"/>
<reference evidence="2 3" key="1">
    <citation type="submission" date="2017-04" db="EMBL/GenBank/DDBJ databases">
        <authorList>
            <person name="Afonso C.L."/>
            <person name="Miller P.J."/>
            <person name="Scott M.A."/>
            <person name="Spackman E."/>
            <person name="Goraichik I."/>
            <person name="Dimitrov K.M."/>
            <person name="Suarez D.L."/>
            <person name="Swayne D.E."/>
        </authorList>
    </citation>
    <scope>NUCLEOTIDE SEQUENCE [LARGE SCALE GENOMIC DNA]</scope>
    <source>
        <strain evidence="2">LMG 28154</strain>
    </source>
</reference>
<organism evidence="2 3">
    <name type="scientific">Burkholderia singularis</name>
    <dbReference type="NCBI Taxonomy" id="1503053"/>
    <lineage>
        <taxon>Bacteria</taxon>
        <taxon>Pseudomonadati</taxon>
        <taxon>Pseudomonadota</taxon>
        <taxon>Betaproteobacteria</taxon>
        <taxon>Burkholderiales</taxon>
        <taxon>Burkholderiaceae</taxon>
        <taxon>Burkholderia</taxon>
        <taxon>pseudomallei group</taxon>
    </lineage>
</organism>